<dbReference type="Gene3D" id="3.30.70.360">
    <property type="match status" value="1"/>
</dbReference>
<evidence type="ECO:0000256" key="2">
    <source>
        <dbReference type="PIRSR" id="PIRSR005962-1"/>
    </source>
</evidence>
<dbReference type="FunFam" id="3.30.70.360:FF:000001">
    <property type="entry name" value="N-acetyldiaminopimelate deacetylase"/>
    <property type="match status" value="1"/>
</dbReference>
<dbReference type="AlphaFoldDB" id="A0A5R9F0Z7"/>
<dbReference type="Pfam" id="PF07687">
    <property type="entry name" value="M20_dimer"/>
    <property type="match status" value="1"/>
</dbReference>
<evidence type="ECO:0000256" key="1">
    <source>
        <dbReference type="ARBA" id="ARBA00022801"/>
    </source>
</evidence>
<sequence>MKSLKQLFERLENLYDEMVDIRRHLHENPELSFHEVNTPKYIAEYHRNLGHEVRTEVGGRGVVAKLIGGKPGKTVALRADFDALPIQEERDVPYKSKVDGIMHACGHDGHTATLLVLAKVLNSMKEDLEGTIVFIHQFAEEQSPGGAIEMIEDGCLDGVDVIFGTHLWATLPTGEVHYRSGAFMAAADEFRITIQGQGGHGAQPHLTKDAIVIGSQLVTNLQQLVSRRVNPLHSAVLSVGAFEAKNAFNVIADTAKLTGTVRTFREDTRDLMEREMERVTQGTCLGADASYTFDFIRGYPAVMNHEQETMFLAEVAKDVPGVENVKETEPEMGGEDFAYYLQHVPGTFFFTGAKDPEWEIVYPHHHPKFSINEKAMLIAAKTLGAASLTYLNRKTTETKAAVNAN</sequence>
<dbReference type="InterPro" id="IPR036264">
    <property type="entry name" value="Bact_exopeptidase_dim_dom"/>
</dbReference>
<dbReference type="PIRSF" id="PIRSF005962">
    <property type="entry name" value="Pept_M20D_amidohydro"/>
    <property type="match status" value="1"/>
</dbReference>
<dbReference type="InterPro" id="IPR011650">
    <property type="entry name" value="Peptidase_M20_dimer"/>
</dbReference>
<comment type="caution">
    <text evidence="4">The sequence shown here is derived from an EMBL/GenBank/DDBJ whole genome shotgun (WGS) entry which is preliminary data.</text>
</comment>
<dbReference type="Gene3D" id="3.40.630.10">
    <property type="entry name" value="Zn peptidases"/>
    <property type="match status" value="1"/>
</dbReference>
<dbReference type="GO" id="GO:0019877">
    <property type="term" value="P:diaminopimelate biosynthetic process"/>
    <property type="evidence" value="ECO:0007669"/>
    <property type="project" value="UniProtKB-ARBA"/>
</dbReference>
<feature type="binding site" evidence="2">
    <location>
        <position position="107"/>
    </location>
    <ligand>
        <name>Mn(2+)</name>
        <dbReference type="ChEBI" id="CHEBI:29035"/>
        <label>2</label>
    </ligand>
</feature>
<feature type="binding site" evidence="2">
    <location>
        <position position="166"/>
    </location>
    <ligand>
        <name>Mn(2+)</name>
        <dbReference type="ChEBI" id="CHEBI:29035"/>
        <label>2</label>
    </ligand>
</feature>
<feature type="binding site" evidence="2">
    <location>
        <position position="105"/>
    </location>
    <ligand>
        <name>Mn(2+)</name>
        <dbReference type="ChEBI" id="CHEBI:29035"/>
        <label>2</label>
    </ligand>
</feature>
<dbReference type="EMBL" id="SWLG01000013">
    <property type="protein sequence ID" value="TLS36100.1"/>
    <property type="molecule type" value="Genomic_DNA"/>
</dbReference>
<keyword evidence="5" id="KW-1185">Reference proteome</keyword>
<feature type="binding site" evidence="2">
    <location>
        <position position="365"/>
    </location>
    <ligand>
        <name>Mn(2+)</name>
        <dbReference type="ChEBI" id="CHEBI:29035"/>
        <label>2</label>
    </ligand>
</feature>
<evidence type="ECO:0000313" key="4">
    <source>
        <dbReference type="EMBL" id="TLS36100.1"/>
    </source>
</evidence>
<dbReference type="Pfam" id="PF01546">
    <property type="entry name" value="Peptidase_M20"/>
    <property type="match status" value="1"/>
</dbReference>
<name>A0A5R9F0Z7_9BACL</name>
<feature type="binding site" evidence="2">
    <location>
        <position position="141"/>
    </location>
    <ligand>
        <name>Mn(2+)</name>
        <dbReference type="ChEBI" id="CHEBI:29035"/>
        <label>2</label>
    </ligand>
</feature>
<comment type="cofactor">
    <cofactor evidence="2">
        <name>Mn(2+)</name>
        <dbReference type="ChEBI" id="CHEBI:29035"/>
    </cofactor>
    <text evidence="2">The Mn(2+) ion enhances activity.</text>
</comment>
<dbReference type="NCBIfam" id="TIGR01891">
    <property type="entry name" value="amidohydrolases"/>
    <property type="match status" value="1"/>
</dbReference>
<dbReference type="InterPro" id="IPR017439">
    <property type="entry name" value="Amidohydrolase"/>
</dbReference>
<dbReference type="GO" id="GO:0046872">
    <property type="term" value="F:metal ion binding"/>
    <property type="evidence" value="ECO:0007669"/>
    <property type="project" value="UniProtKB-KW"/>
</dbReference>
<keyword evidence="2" id="KW-0464">Manganese</keyword>
<protein>
    <submittedName>
        <fullName evidence="4">Amidohydrolase</fullName>
    </submittedName>
</protein>
<feature type="domain" description="Peptidase M20 dimerisation" evidence="3">
    <location>
        <begin position="189"/>
        <end position="278"/>
    </location>
</feature>
<dbReference type="OrthoDB" id="9776731at2"/>
<organism evidence="4 5">
    <name type="scientific">Exobacillus caeni</name>
    <dbReference type="NCBI Taxonomy" id="2574798"/>
    <lineage>
        <taxon>Bacteria</taxon>
        <taxon>Bacillati</taxon>
        <taxon>Bacillota</taxon>
        <taxon>Bacilli</taxon>
        <taxon>Bacillales</taxon>
        <taxon>Guptibacillaceae</taxon>
        <taxon>Exobacillus</taxon>
    </lineage>
</organism>
<keyword evidence="1 4" id="KW-0378">Hydrolase</keyword>
<dbReference type="Proteomes" id="UP000308230">
    <property type="component" value="Unassembled WGS sequence"/>
</dbReference>
<dbReference type="SUPFAM" id="SSF53187">
    <property type="entry name" value="Zn-dependent exopeptidases"/>
    <property type="match status" value="1"/>
</dbReference>
<gene>
    <name evidence="4" type="ORF">FCL54_17085</name>
</gene>
<reference evidence="4 5" key="1">
    <citation type="submission" date="2019-04" db="EMBL/GenBank/DDBJ databases">
        <title>Bacillus caeni sp. nov., a bacterium isolated from mangrove sediment.</title>
        <authorList>
            <person name="Huang H."/>
            <person name="Mo K."/>
            <person name="Hu Y."/>
        </authorList>
    </citation>
    <scope>NUCLEOTIDE SEQUENCE [LARGE SCALE GENOMIC DNA]</scope>
    <source>
        <strain evidence="4 5">HB172195</strain>
    </source>
</reference>
<dbReference type="PANTHER" id="PTHR11014:SF63">
    <property type="entry name" value="METALLOPEPTIDASE, PUTATIVE (AFU_ORTHOLOGUE AFUA_6G09600)-RELATED"/>
    <property type="match status" value="1"/>
</dbReference>
<evidence type="ECO:0000259" key="3">
    <source>
        <dbReference type="Pfam" id="PF07687"/>
    </source>
</evidence>
<dbReference type="RefSeq" id="WP_138128008.1">
    <property type="nucleotide sequence ID" value="NZ_SWLG01000013.1"/>
</dbReference>
<evidence type="ECO:0000313" key="5">
    <source>
        <dbReference type="Proteomes" id="UP000308230"/>
    </source>
</evidence>
<dbReference type="CDD" id="cd08021">
    <property type="entry name" value="M20_Acy1_YhaA-like"/>
    <property type="match status" value="1"/>
</dbReference>
<keyword evidence="2" id="KW-0479">Metal-binding</keyword>
<dbReference type="SUPFAM" id="SSF55031">
    <property type="entry name" value="Bacterial exopeptidase dimerisation domain"/>
    <property type="match status" value="1"/>
</dbReference>
<dbReference type="PANTHER" id="PTHR11014">
    <property type="entry name" value="PEPTIDASE M20 FAMILY MEMBER"/>
    <property type="match status" value="1"/>
</dbReference>
<accession>A0A5R9F0Z7</accession>
<proteinExistence type="predicted"/>
<dbReference type="GO" id="GO:0050118">
    <property type="term" value="F:N-acetyldiaminopimelate deacetylase activity"/>
    <property type="evidence" value="ECO:0007669"/>
    <property type="project" value="UniProtKB-ARBA"/>
</dbReference>
<dbReference type="InterPro" id="IPR002933">
    <property type="entry name" value="Peptidase_M20"/>
</dbReference>